<keyword evidence="3" id="KW-0677">Repeat</keyword>
<evidence type="ECO:0000313" key="7">
    <source>
        <dbReference type="EnsemblProtists" id="EKX46686"/>
    </source>
</evidence>
<name>L1JDU0_GUITC</name>
<dbReference type="STRING" id="905079.L1JDU0"/>
<feature type="domain" description="EF-hand" evidence="5">
    <location>
        <begin position="601"/>
        <end position="636"/>
    </location>
</feature>
<dbReference type="SUPFAM" id="SSF47473">
    <property type="entry name" value="EF-hand"/>
    <property type="match status" value="3"/>
</dbReference>
<dbReference type="Pfam" id="PF13499">
    <property type="entry name" value="EF-hand_7"/>
    <property type="match status" value="1"/>
</dbReference>
<dbReference type="InterPro" id="IPR002048">
    <property type="entry name" value="EF_hand_dom"/>
</dbReference>
<dbReference type="InterPro" id="IPR018247">
    <property type="entry name" value="EF_Hand_1_Ca_BS"/>
</dbReference>
<reference evidence="7" key="3">
    <citation type="submission" date="2016-03" db="UniProtKB">
        <authorList>
            <consortium name="EnsemblProtists"/>
        </authorList>
    </citation>
    <scope>IDENTIFICATION</scope>
</reference>
<feature type="domain" description="EF-hand" evidence="5">
    <location>
        <begin position="788"/>
        <end position="823"/>
    </location>
</feature>
<dbReference type="CDD" id="cd00051">
    <property type="entry name" value="EFh"/>
    <property type="match status" value="2"/>
</dbReference>
<dbReference type="InterPro" id="IPR015070">
    <property type="entry name" value="EF_hand_DJBP"/>
</dbReference>
<dbReference type="OrthoDB" id="26525at2759"/>
<dbReference type="GO" id="GO:0005509">
    <property type="term" value="F:calcium ion binding"/>
    <property type="evidence" value="ECO:0007669"/>
    <property type="project" value="InterPro"/>
</dbReference>
<accession>L1JDU0</accession>
<evidence type="ECO:0000256" key="2">
    <source>
        <dbReference type="ARBA" id="ARBA00022723"/>
    </source>
</evidence>
<evidence type="ECO:0000313" key="6">
    <source>
        <dbReference type="EMBL" id="EKX46686.1"/>
    </source>
</evidence>
<dbReference type="GeneID" id="17303446"/>
<feature type="domain" description="EF-hand" evidence="5">
    <location>
        <begin position="308"/>
        <end position="343"/>
    </location>
</feature>
<dbReference type="KEGG" id="gtt:GUITHDRAFT_107468"/>
<feature type="domain" description="EF-hand" evidence="5">
    <location>
        <begin position="1176"/>
        <end position="1211"/>
    </location>
</feature>
<dbReference type="Pfam" id="PF13202">
    <property type="entry name" value="EF-hand_5"/>
    <property type="match status" value="3"/>
</dbReference>
<sequence length="1409" mass="159845">MVQNSVRGRLFGVSDHLRRMARGSSRDGGVGLVIECWKMLFNVVYEHLSNGKAMSISGLGTFFPCLETSKDVALDLDSGFLAKCQVSYRKDVKKVPAAMVAHPVSFTEIAMKCDMKRDVAADILVGLLESVKEDVARGELTGLDMFPVGALLFENRQARFLSAKLKVQEQPAQEPAKAVKRETITTSDRRQEEMKYWSMSTSDRSKMGQTSFLIQRMKDAISRQFSSSDDVFAFFTNDNSTITVEQLISGIRKIADVADDELASFRKQVQKQHGSVLHKSDFEKLLNLDKLSQKELLCFKCIYDAVYIAKSTLKEIFQLADRDVDGKVSLEELAAVMSEVASIDRTEVKRSLDILSKSYLERQGLSWDLKRKWSYAELASMLEGHTRPFDWEQEVLLRCQRWMVQHGYSLEQAFSLIAGGSRSGISRKRFGEWILQIDPLLYLEHVDRIFNKFKLVDGEVRAVLCIEFHPRCISTLSIKRIRKADFTSRLNGIVLQMQEKAFRWLEDKLFEKKKTLQALLIESDFNRDGKVSSEEFLRMVKMLDRSLSEAEAREFVKALTLTELQDNVDVLKLQKRFDHHNVQSSEADANLLESIQKALISRKISPKSFFDKFDRDRDSRLSEVELTEGLQSLGVSCSKHQVRKLMYLTDKDSNGFLDIDEFVGRFGLESVKKSDKFAHLATKLSLYLSKLGYTGAEQVFKKFAKQDFIGFQEFRSLIQHARVKMSVEEEDVMWRTLDVNNRGRLNLRQFISSMSVGAFKMSSSSHLRGDQGGSAVDAARMIKDIAHARRQTISDLFVKIDKDNDGYVGIEDLDKFAPEVASFSLSSQRSKSKAVKADVAQRDLAGLLRGTNKLFLDQHEFVRLIEKFVPNVPVEQAILYVQEQLLKTAKGAKLKSAPVKVHKNEIQDMLRGGGFDAEAFDQLLDMLGKDHDGNVVVPTIVPLDWREVKRLMHHIGTSLSRRFGSADALLQKLPPPAGATATAAQNKSYNFASMVDLVEDGGIMNKKQLAATHWDQICERLGGKSGTMSEETIRNLMTTYDFRIELMNELQDAVYDGGHRPEDLLRKKEFGRDDFCNLYCSLLKSRTISEATLLFDWLTSSQRSKHSLTRAQLVNLLFGYDKPLDWEREKLAELSVDIRASFRTVDEFLKILDLDKDGTVSVKELQSGFSNVNMRLTKRDVRLLFLAIDEDGSGDLDVEELRKVFYDAESKESRGESIQVGRDDRKRAMEDRWARLRRVRLARLLANFFPDVSSAFRALQNAGPALRNQQGVSAAQFTSGFTRIFEEAKIAAPSAEKLLQIFKAAVKDALVMSFSQFASLFWQGSKEESKQLLPSQGLKNAIESMKRKEQAIMKRLEGQGRIRRTQLVEVLQACDLKFDQETLQQILDFAGQGHGTIDVPALLRACQRK</sequence>
<keyword evidence="4" id="KW-0106">Calcium</keyword>
<feature type="domain" description="EF-hand" evidence="5">
    <location>
        <begin position="1140"/>
        <end position="1175"/>
    </location>
</feature>
<feature type="domain" description="EF-hand" evidence="5">
    <location>
        <begin position="637"/>
        <end position="672"/>
    </location>
</feature>
<protein>
    <recommendedName>
        <fullName evidence="5">EF-hand domain-containing protein</fullName>
    </recommendedName>
</protein>
<dbReference type="HOGENOM" id="CLU_253806_0_0_1"/>
<dbReference type="EnsemblProtists" id="EKX46686">
    <property type="protein sequence ID" value="EKX46686"/>
    <property type="gene ID" value="GUITHDRAFT_107468"/>
</dbReference>
<dbReference type="Proteomes" id="UP000011087">
    <property type="component" value="Unassembled WGS sequence"/>
</dbReference>
<reference evidence="8" key="2">
    <citation type="submission" date="2012-11" db="EMBL/GenBank/DDBJ databases">
        <authorList>
            <person name="Kuo A."/>
            <person name="Curtis B.A."/>
            <person name="Tanifuji G."/>
            <person name="Burki F."/>
            <person name="Gruber A."/>
            <person name="Irimia M."/>
            <person name="Maruyama S."/>
            <person name="Arias M.C."/>
            <person name="Ball S.G."/>
            <person name="Gile G.H."/>
            <person name="Hirakawa Y."/>
            <person name="Hopkins J.F."/>
            <person name="Rensing S.A."/>
            <person name="Schmutz J."/>
            <person name="Symeonidi A."/>
            <person name="Elias M."/>
            <person name="Eveleigh R.J."/>
            <person name="Herman E.K."/>
            <person name="Klute M.J."/>
            <person name="Nakayama T."/>
            <person name="Obornik M."/>
            <person name="Reyes-Prieto A."/>
            <person name="Armbrust E.V."/>
            <person name="Aves S.J."/>
            <person name="Beiko R.G."/>
            <person name="Coutinho P."/>
            <person name="Dacks J.B."/>
            <person name="Durnford D.G."/>
            <person name="Fast N.M."/>
            <person name="Green B.R."/>
            <person name="Grisdale C."/>
            <person name="Hempe F."/>
            <person name="Henrissat B."/>
            <person name="Hoppner M.P."/>
            <person name="Ishida K.-I."/>
            <person name="Kim E."/>
            <person name="Koreny L."/>
            <person name="Kroth P.G."/>
            <person name="Liu Y."/>
            <person name="Malik S.-B."/>
            <person name="Maier U.G."/>
            <person name="McRose D."/>
            <person name="Mock T."/>
            <person name="Neilson J.A."/>
            <person name="Onodera N.T."/>
            <person name="Poole A.M."/>
            <person name="Pritham E.J."/>
            <person name="Richards T.A."/>
            <person name="Rocap G."/>
            <person name="Roy S.W."/>
            <person name="Sarai C."/>
            <person name="Schaack S."/>
            <person name="Shirato S."/>
            <person name="Slamovits C.H."/>
            <person name="Spencer D.F."/>
            <person name="Suzuki S."/>
            <person name="Worden A.Z."/>
            <person name="Zauner S."/>
            <person name="Barry K."/>
            <person name="Bell C."/>
            <person name="Bharti A.K."/>
            <person name="Crow J.A."/>
            <person name="Grimwood J."/>
            <person name="Kramer R."/>
            <person name="Lindquist E."/>
            <person name="Lucas S."/>
            <person name="Salamov A."/>
            <person name="McFadden G.I."/>
            <person name="Lane C.E."/>
            <person name="Keeling P.J."/>
            <person name="Gray M.W."/>
            <person name="Grigoriev I.V."/>
            <person name="Archibald J.M."/>
        </authorList>
    </citation>
    <scope>NUCLEOTIDE SEQUENCE</scope>
    <source>
        <strain evidence="8">CCMP2712</strain>
    </source>
</reference>
<evidence type="ECO:0000256" key="1">
    <source>
        <dbReference type="ARBA" id="ARBA00022553"/>
    </source>
</evidence>
<dbReference type="PANTHER" id="PTHR34524">
    <property type="entry name" value="CALCYPHOSIN"/>
    <property type="match status" value="1"/>
</dbReference>
<feature type="domain" description="EF-hand" evidence="5">
    <location>
        <begin position="511"/>
        <end position="546"/>
    </location>
</feature>
<dbReference type="Gene3D" id="1.10.238.10">
    <property type="entry name" value="EF-hand"/>
    <property type="match status" value="5"/>
</dbReference>
<dbReference type="PANTHER" id="PTHR34524:SF6">
    <property type="entry name" value="CALCYPHOSINE LIKE"/>
    <property type="match status" value="1"/>
</dbReference>
<dbReference type="PaxDb" id="55529-EKX46686"/>
<dbReference type="RefSeq" id="XP_005833666.1">
    <property type="nucleotide sequence ID" value="XM_005833609.1"/>
</dbReference>
<dbReference type="InterPro" id="IPR011992">
    <property type="entry name" value="EF-hand-dom_pair"/>
</dbReference>
<evidence type="ECO:0000313" key="8">
    <source>
        <dbReference type="Proteomes" id="UP000011087"/>
    </source>
</evidence>
<evidence type="ECO:0000259" key="5">
    <source>
        <dbReference type="PROSITE" id="PS50222"/>
    </source>
</evidence>
<dbReference type="Pfam" id="PF08976">
    <property type="entry name" value="EF-hand_11"/>
    <property type="match status" value="1"/>
</dbReference>
<dbReference type="InterPro" id="IPR051581">
    <property type="entry name" value="Ca-bind"/>
</dbReference>
<gene>
    <name evidence="6" type="ORF">GUITHDRAFT_107468</name>
</gene>
<keyword evidence="2" id="KW-0479">Metal-binding</keyword>
<keyword evidence="1" id="KW-0597">Phosphoprotein</keyword>
<proteinExistence type="predicted"/>
<evidence type="ECO:0000256" key="3">
    <source>
        <dbReference type="ARBA" id="ARBA00022737"/>
    </source>
</evidence>
<dbReference type="EMBL" id="JH992993">
    <property type="protein sequence ID" value="EKX46686.1"/>
    <property type="molecule type" value="Genomic_DNA"/>
</dbReference>
<dbReference type="PROSITE" id="PS00018">
    <property type="entry name" value="EF_HAND_1"/>
    <property type="match status" value="5"/>
</dbReference>
<organism evidence="6">
    <name type="scientific">Guillardia theta (strain CCMP2712)</name>
    <name type="common">Cryptophyte</name>
    <dbReference type="NCBI Taxonomy" id="905079"/>
    <lineage>
        <taxon>Eukaryota</taxon>
        <taxon>Cryptophyceae</taxon>
        <taxon>Pyrenomonadales</taxon>
        <taxon>Geminigeraceae</taxon>
        <taxon>Guillardia</taxon>
    </lineage>
</organism>
<reference evidence="6 8" key="1">
    <citation type="journal article" date="2012" name="Nature">
        <title>Algal genomes reveal evolutionary mosaicism and the fate of nucleomorphs.</title>
        <authorList>
            <consortium name="DOE Joint Genome Institute"/>
            <person name="Curtis B.A."/>
            <person name="Tanifuji G."/>
            <person name="Burki F."/>
            <person name="Gruber A."/>
            <person name="Irimia M."/>
            <person name="Maruyama S."/>
            <person name="Arias M.C."/>
            <person name="Ball S.G."/>
            <person name="Gile G.H."/>
            <person name="Hirakawa Y."/>
            <person name="Hopkins J.F."/>
            <person name="Kuo A."/>
            <person name="Rensing S.A."/>
            <person name="Schmutz J."/>
            <person name="Symeonidi A."/>
            <person name="Elias M."/>
            <person name="Eveleigh R.J."/>
            <person name="Herman E.K."/>
            <person name="Klute M.J."/>
            <person name="Nakayama T."/>
            <person name="Obornik M."/>
            <person name="Reyes-Prieto A."/>
            <person name="Armbrust E.V."/>
            <person name="Aves S.J."/>
            <person name="Beiko R.G."/>
            <person name="Coutinho P."/>
            <person name="Dacks J.B."/>
            <person name="Durnford D.G."/>
            <person name="Fast N.M."/>
            <person name="Green B.R."/>
            <person name="Grisdale C.J."/>
            <person name="Hempel F."/>
            <person name="Henrissat B."/>
            <person name="Hoppner M.P."/>
            <person name="Ishida K."/>
            <person name="Kim E."/>
            <person name="Koreny L."/>
            <person name="Kroth P.G."/>
            <person name="Liu Y."/>
            <person name="Malik S.B."/>
            <person name="Maier U.G."/>
            <person name="McRose D."/>
            <person name="Mock T."/>
            <person name="Neilson J.A."/>
            <person name="Onodera N.T."/>
            <person name="Poole A.M."/>
            <person name="Pritham E.J."/>
            <person name="Richards T.A."/>
            <person name="Rocap G."/>
            <person name="Roy S.W."/>
            <person name="Sarai C."/>
            <person name="Schaack S."/>
            <person name="Shirato S."/>
            <person name="Slamovits C.H."/>
            <person name="Spencer D.F."/>
            <person name="Suzuki S."/>
            <person name="Worden A.Z."/>
            <person name="Zauner S."/>
            <person name="Barry K."/>
            <person name="Bell C."/>
            <person name="Bharti A.K."/>
            <person name="Crow J.A."/>
            <person name="Grimwood J."/>
            <person name="Kramer R."/>
            <person name="Lindquist E."/>
            <person name="Lucas S."/>
            <person name="Salamov A."/>
            <person name="McFadden G.I."/>
            <person name="Lane C.E."/>
            <person name="Keeling P.J."/>
            <person name="Gray M.W."/>
            <person name="Grigoriev I.V."/>
            <person name="Archibald J.M."/>
        </authorList>
    </citation>
    <scope>NUCLEOTIDE SEQUENCE</scope>
    <source>
        <strain evidence="6 8">CCMP2712</strain>
    </source>
</reference>
<keyword evidence="8" id="KW-1185">Reference proteome</keyword>
<dbReference type="Pfam" id="PF13833">
    <property type="entry name" value="EF-hand_8"/>
    <property type="match status" value="1"/>
</dbReference>
<evidence type="ECO:0000256" key="4">
    <source>
        <dbReference type="ARBA" id="ARBA00022837"/>
    </source>
</evidence>
<dbReference type="PROSITE" id="PS50222">
    <property type="entry name" value="EF_HAND_2"/>
    <property type="match status" value="7"/>
</dbReference>
<dbReference type="SMART" id="SM00054">
    <property type="entry name" value="EFh"/>
    <property type="match status" value="8"/>
</dbReference>